<keyword evidence="3" id="KW-0012">Acyltransferase</keyword>
<protein>
    <submittedName>
        <fullName evidence="7">Diamine acetyltransferase 2-like isoform X2</fullName>
    </submittedName>
</protein>
<gene>
    <name evidence="7" type="primary">LOC114325889</name>
</gene>
<dbReference type="PANTHER" id="PTHR10545:SF29">
    <property type="entry name" value="GH14572P-RELATED"/>
    <property type="match status" value="1"/>
</dbReference>
<keyword evidence="2" id="KW-0808">Transferase</keyword>
<evidence type="ECO:0000313" key="7">
    <source>
        <dbReference type="RefSeq" id="XP_028129829.1"/>
    </source>
</evidence>
<feature type="domain" description="N-acetyltransferase" evidence="4">
    <location>
        <begin position="7"/>
        <end position="159"/>
    </location>
</feature>
<dbReference type="PANTHER" id="PTHR10545">
    <property type="entry name" value="DIAMINE N-ACETYLTRANSFERASE"/>
    <property type="match status" value="1"/>
</dbReference>
<dbReference type="SUPFAM" id="SSF55729">
    <property type="entry name" value="Acyl-CoA N-acyltransferases (Nat)"/>
    <property type="match status" value="1"/>
</dbReference>
<dbReference type="Pfam" id="PF00583">
    <property type="entry name" value="Acetyltransf_1"/>
    <property type="match status" value="1"/>
</dbReference>
<dbReference type="GeneID" id="114325889"/>
<evidence type="ECO:0000313" key="5">
    <source>
        <dbReference type="EnsemblMetazoa" id="XP_028129829.1"/>
    </source>
</evidence>
<evidence type="ECO:0000313" key="6">
    <source>
        <dbReference type="Proteomes" id="UP001652700"/>
    </source>
</evidence>
<evidence type="ECO:0000256" key="1">
    <source>
        <dbReference type="ARBA" id="ARBA00008694"/>
    </source>
</evidence>
<accession>A0A6P7F2H2</accession>
<proteinExistence type="inferred from homology"/>
<evidence type="ECO:0000256" key="3">
    <source>
        <dbReference type="ARBA" id="ARBA00023315"/>
    </source>
</evidence>
<reference evidence="7" key="1">
    <citation type="submission" date="2025-04" db="UniProtKB">
        <authorList>
            <consortium name="RefSeq"/>
        </authorList>
    </citation>
    <scope>IDENTIFICATION</scope>
    <source>
        <tissue evidence="7">Whole insect</tissue>
    </source>
</reference>
<dbReference type="InterPro" id="IPR000182">
    <property type="entry name" value="GNAT_dom"/>
</dbReference>
<dbReference type="FunFam" id="3.40.630.30:FF:000064">
    <property type="entry name" value="GNAT family acetyltransferase"/>
    <property type="match status" value="1"/>
</dbReference>
<comment type="similarity">
    <text evidence="1">Belongs to the acetyltransferase family.</text>
</comment>
<evidence type="ECO:0000256" key="2">
    <source>
        <dbReference type="ARBA" id="ARBA00022679"/>
    </source>
</evidence>
<name>A0A6P7F2H2_DIAVI</name>
<dbReference type="EnsemblMetazoa" id="XM_028274028.2">
    <property type="protein sequence ID" value="XP_028129829.1"/>
    <property type="gene ID" value="LOC114325889"/>
</dbReference>
<dbReference type="GO" id="GO:0008080">
    <property type="term" value="F:N-acetyltransferase activity"/>
    <property type="evidence" value="ECO:0007669"/>
    <property type="project" value="UniProtKB-ARBA"/>
</dbReference>
<dbReference type="PROSITE" id="PS51186">
    <property type="entry name" value="GNAT"/>
    <property type="match status" value="1"/>
</dbReference>
<dbReference type="InterPro" id="IPR051016">
    <property type="entry name" value="Diverse_Substrate_AcTransf"/>
</dbReference>
<dbReference type="InterPro" id="IPR016181">
    <property type="entry name" value="Acyl_CoA_acyltransferase"/>
</dbReference>
<keyword evidence="6" id="KW-1185">Reference proteome</keyword>
<evidence type="ECO:0000259" key="4">
    <source>
        <dbReference type="PROSITE" id="PS51186"/>
    </source>
</evidence>
<dbReference type="RefSeq" id="XP_028129829.1">
    <property type="nucleotide sequence ID" value="XM_028274028.1"/>
</dbReference>
<dbReference type="AlphaFoldDB" id="A0A6P7F2H2"/>
<organism evidence="7">
    <name type="scientific">Diabrotica virgifera virgifera</name>
    <name type="common">western corn rootworm</name>
    <dbReference type="NCBI Taxonomy" id="50390"/>
    <lineage>
        <taxon>Eukaryota</taxon>
        <taxon>Metazoa</taxon>
        <taxon>Ecdysozoa</taxon>
        <taxon>Arthropoda</taxon>
        <taxon>Hexapoda</taxon>
        <taxon>Insecta</taxon>
        <taxon>Pterygota</taxon>
        <taxon>Neoptera</taxon>
        <taxon>Endopterygota</taxon>
        <taxon>Coleoptera</taxon>
        <taxon>Polyphaga</taxon>
        <taxon>Cucujiformia</taxon>
        <taxon>Chrysomeloidea</taxon>
        <taxon>Chrysomelidae</taxon>
        <taxon>Galerucinae</taxon>
        <taxon>Diabroticina</taxon>
        <taxon>Diabroticites</taxon>
        <taxon>Diabrotica</taxon>
    </lineage>
</organism>
<sequence length="164" mass="18944">MSESNTVTIRRAELDDMPQVFQMIKGLSDFEEMGNKVKVDVEILKRDLAEKSPAFQCIVAELPGGKLIGYAVYSQIYSVWDGKTIYLEDLYVSPDYRGFKSGKNLFLTVMKNAYQDGCRRAFFHVLTWNPAVKFYHELGAVNVTQRDNYQILRMEQEAFQKLFS</sequence>
<reference evidence="5" key="2">
    <citation type="submission" date="2025-05" db="UniProtKB">
        <authorList>
            <consortium name="EnsemblMetazoa"/>
        </authorList>
    </citation>
    <scope>IDENTIFICATION</scope>
</reference>
<dbReference type="Gene3D" id="3.40.630.30">
    <property type="match status" value="1"/>
</dbReference>
<dbReference type="CDD" id="cd04301">
    <property type="entry name" value="NAT_SF"/>
    <property type="match status" value="1"/>
</dbReference>
<dbReference type="Proteomes" id="UP001652700">
    <property type="component" value="Unplaced"/>
</dbReference>